<dbReference type="GO" id="GO:0005886">
    <property type="term" value="C:plasma membrane"/>
    <property type="evidence" value="ECO:0007669"/>
    <property type="project" value="UniProtKB-SubCell"/>
</dbReference>
<dbReference type="RefSeq" id="WP_244521382.1">
    <property type="nucleotide sequence ID" value="NZ_FMXQ01000011.1"/>
</dbReference>
<sequence length="339" mass="36029">MIRIAASRLATSLIALLGAALFAFIALRVAPGDAARLVLGPFATDEAVQALRVKMGLDDPLPVQFWHYLTSFVSGDWGWSYSLGQSVRDLLGERFPATLELGLYAFLFALVAAVSLAVIGAFRRGLLSDGVPRALSVFALAVPQFWFGIVALIIGFEMLGLFPGPSGRLPPGVTAPAGPTGLYTIDALLAGDLATFATALHYLALPAITLGLLPFGFLLRLLRANLLDVAGEPFVLVARAQGQSHFRVFLRYVLPNAIIPTLMASGLILGQLLAGSVLVERVFNWPGAGSLVTQGLLQQDYSVVQTFILLSAFIYILANLFVDLLAAAIDPRIARGAGQ</sequence>
<name>A0A1G6EAB6_9HYPH</name>
<comment type="similarity">
    <text evidence="7">Belongs to the binding-protein-dependent transport system permease family.</text>
</comment>
<dbReference type="Gene3D" id="1.10.3720.10">
    <property type="entry name" value="MetI-like"/>
    <property type="match status" value="1"/>
</dbReference>
<feature type="transmembrane region" description="Helical" evidence="7">
    <location>
        <begin position="134"/>
        <end position="156"/>
    </location>
</feature>
<feature type="transmembrane region" description="Helical" evidence="7">
    <location>
        <begin position="249"/>
        <end position="274"/>
    </location>
</feature>
<feature type="transmembrane region" description="Helical" evidence="7">
    <location>
        <begin position="199"/>
        <end position="219"/>
    </location>
</feature>
<keyword evidence="6 7" id="KW-0472">Membrane</keyword>
<dbReference type="Proteomes" id="UP000199071">
    <property type="component" value="Unassembled WGS sequence"/>
</dbReference>
<feature type="transmembrane region" description="Helical" evidence="7">
    <location>
        <begin position="307"/>
        <end position="329"/>
    </location>
</feature>
<keyword evidence="4 7" id="KW-0812">Transmembrane</keyword>
<gene>
    <name evidence="9" type="ORF">SAMN02982931_04285</name>
</gene>
<dbReference type="InterPro" id="IPR045621">
    <property type="entry name" value="BPD_transp_1_N"/>
</dbReference>
<dbReference type="EMBL" id="FMXQ01000011">
    <property type="protein sequence ID" value="SDB54409.1"/>
    <property type="molecule type" value="Genomic_DNA"/>
</dbReference>
<accession>A0A1G6EAB6</accession>
<feature type="transmembrane region" description="Helical" evidence="7">
    <location>
        <begin position="101"/>
        <end position="122"/>
    </location>
</feature>
<dbReference type="SUPFAM" id="SSF161098">
    <property type="entry name" value="MetI-like"/>
    <property type="match status" value="1"/>
</dbReference>
<keyword evidence="3" id="KW-1003">Cell membrane</keyword>
<evidence type="ECO:0000313" key="10">
    <source>
        <dbReference type="Proteomes" id="UP000199071"/>
    </source>
</evidence>
<proteinExistence type="inferred from homology"/>
<keyword evidence="10" id="KW-1185">Reference proteome</keyword>
<dbReference type="PROSITE" id="PS50928">
    <property type="entry name" value="ABC_TM1"/>
    <property type="match status" value="1"/>
</dbReference>
<feature type="domain" description="ABC transmembrane type-1" evidence="8">
    <location>
        <begin position="95"/>
        <end position="326"/>
    </location>
</feature>
<dbReference type="Pfam" id="PF00528">
    <property type="entry name" value="BPD_transp_1"/>
    <property type="match status" value="1"/>
</dbReference>
<evidence type="ECO:0000256" key="6">
    <source>
        <dbReference type="ARBA" id="ARBA00023136"/>
    </source>
</evidence>
<keyword evidence="2 7" id="KW-0813">Transport</keyword>
<evidence type="ECO:0000256" key="7">
    <source>
        <dbReference type="RuleBase" id="RU363032"/>
    </source>
</evidence>
<organism evidence="9 10">
    <name type="scientific">Bauldia litoralis</name>
    <dbReference type="NCBI Taxonomy" id="665467"/>
    <lineage>
        <taxon>Bacteria</taxon>
        <taxon>Pseudomonadati</taxon>
        <taxon>Pseudomonadota</taxon>
        <taxon>Alphaproteobacteria</taxon>
        <taxon>Hyphomicrobiales</taxon>
        <taxon>Kaistiaceae</taxon>
        <taxon>Bauldia</taxon>
    </lineage>
</organism>
<dbReference type="GO" id="GO:0071916">
    <property type="term" value="F:dipeptide transmembrane transporter activity"/>
    <property type="evidence" value="ECO:0007669"/>
    <property type="project" value="TreeGrafter"/>
</dbReference>
<reference evidence="9 10" key="1">
    <citation type="submission" date="2016-10" db="EMBL/GenBank/DDBJ databases">
        <authorList>
            <person name="de Groot N.N."/>
        </authorList>
    </citation>
    <scope>NUCLEOTIDE SEQUENCE [LARGE SCALE GENOMIC DNA]</scope>
    <source>
        <strain evidence="9 10">ATCC 35022</strain>
    </source>
</reference>
<dbReference type="PANTHER" id="PTHR43163:SF6">
    <property type="entry name" value="DIPEPTIDE TRANSPORT SYSTEM PERMEASE PROTEIN DPPB-RELATED"/>
    <property type="match status" value="1"/>
</dbReference>
<evidence type="ECO:0000256" key="5">
    <source>
        <dbReference type="ARBA" id="ARBA00022989"/>
    </source>
</evidence>
<dbReference type="InterPro" id="IPR000515">
    <property type="entry name" value="MetI-like"/>
</dbReference>
<dbReference type="AlphaFoldDB" id="A0A1G6EAB6"/>
<protein>
    <submittedName>
        <fullName evidence="9">Peptide/nickel transport system permease protein</fullName>
    </submittedName>
</protein>
<dbReference type="CDD" id="cd06261">
    <property type="entry name" value="TM_PBP2"/>
    <property type="match status" value="1"/>
</dbReference>
<evidence type="ECO:0000256" key="2">
    <source>
        <dbReference type="ARBA" id="ARBA00022448"/>
    </source>
</evidence>
<evidence type="ECO:0000259" key="8">
    <source>
        <dbReference type="PROSITE" id="PS50928"/>
    </source>
</evidence>
<dbReference type="InterPro" id="IPR035906">
    <property type="entry name" value="MetI-like_sf"/>
</dbReference>
<comment type="subcellular location">
    <subcellularLocation>
        <location evidence="1 7">Cell membrane</location>
        <topology evidence="1 7">Multi-pass membrane protein</topology>
    </subcellularLocation>
</comment>
<evidence type="ECO:0000256" key="4">
    <source>
        <dbReference type="ARBA" id="ARBA00022692"/>
    </source>
</evidence>
<keyword evidence="5 7" id="KW-1133">Transmembrane helix</keyword>
<evidence type="ECO:0000256" key="3">
    <source>
        <dbReference type="ARBA" id="ARBA00022475"/>
    </source>
</evidence>
<dbReference type="PANTHER" id="PTHR43163">
    <property type="entry name" value="DIPEPTIDE TRANSPORT SYSTEM PERMEASE PROTEIN DPPB-RELATED"/>
    <property type="match status" value="1"/>
</dbReference>
<dbReference type="Pfam" id="PF19300">
    <property type="entry name" value="BPD_transp_1_N"/>
    <property type="match status" value="1"/>
</dbReference>
<evidence type="ECO:0000313" key="9">
    <source>
        <dbReference type="EMBL" id="SDB54409.1"/>
    </source>
</evidence>
<dbReference type="STRING" id="665467.SAMN02982931_04285"/>
<evidence type="ECO:0000256" key="1">
    <source>
        <dbReference type="ARBA" id="ARBA00004651"/>
    </source>
</evidence>